<organism evidence="1 2">
    <name type="scientific">Chiloscyllium punctatum</name>
    <name type="common">Brownbanded bambooshark</name>
    <name type="synonym">Hemiscyllium punctatum</name>
    <dbReference type="NCBI Taxonomy" id="137246"/>
    <lineage>
        <taxon>Eukaryota</taxon>
        <taxon>Metazoa</taxon>
        <taxon>Chordata</taxon>
        <taxon>Craniata</taxon>
        <taxon>Vertebrata</taxon>
        <taxon>Chondrichthyes</taxon>
        <taxon>Elasmobranchii</taxon>
        <taxon>Galeomorphii</taxon>
        <taxon>Galeoidea</taxon>
        <taxon>Orectolobiformes</taxon>
        <taxon>Hemiscylliidae</taxon>
        <taxon>Chiloscyllium</taxon>
    </lineage>
</organism>
<comment type="caution">
    <text evidence="1">The sequence shown here is derived from an EMBL/GenBank/DDBJ whole genome shotgun (WGS) entry which is preliminary data.</text>
</comment>
<accession>A0A401S553</accession>
<keyword evidence="2" id="KW-1185">Reference proteome</keyword>
<reference evidence="1 2" key="1">
    <citation type="journal article" date="2018" name="Nat. Ecol. Evol.">
        <title>Shark genomes provide insights into elasmobranch evolution and the origin of vertebrates.</title>
        <authorList>
            <person name="Hara Y"/>
            <person name="Yamaguchi K"/>
            <person name="Onimaru K"/>
            <person name="Kadota M"/>
            <person name="Koyanagi M"/>
            <person name="Keeley SD"/>
            <person name="Tatsumi K"/>
            <person name="Tanaka K"/>
            <person name="Motone F"/>
            <person name="Kageyama Y"/>
            <person name="Nozu R"/>
            <person name="Adachi N"/>
            <person name="Nishimura O"/>
            <person name="Nakagawa R"/>
            <person name="Tanegashima C"/>
            <person name="Kiyatake I"/>
            <person name="Matsumoto R"/>
            <person name="Murakumo K"/>
            <person name="Nishida K"/>
            <person name="Terakita A"/>
            <person name="Kuratani S"/>
            <person name="Sato K"/>
            <person name="Hyodo S Kuraku.S."/>
        </authorList>
    </citation>
    <scope>NUCLEOTIDE SEQUENCE [LARGE SCALE GENOMIC DNA]</scope>
</reference>
<dbReference type="Proteomes" id="UP000287033">
    <property type="component" value="Unassembled WGS sequence"/>
</dbReference>
<evidence type="ECO:0000313" key="2">
    <source>
        <dbReference type="Proteomes" id="UP000287033"/>
    </source>
</evidence>
<evidence type="ECO:0000313" key="1">
    <source>
        <dbReference type="EMBL" id="GCC25524.1"/>
    </source>
</evidence>
<gene>
    <name evidence="1" type="ORF">chiPu_0003935</name>
</gene>
<name>A0A401S553_CHIPU</name>
<protein>
    <submittedName>
        <fullName evidence="1">Uncharacterized protein</fullName>
    </submittedName>
</protein>
<dbReference type="AlphaFoldDB" id="A0A401S553"/>
<sequence length="75" mass="7894">MGSWSLSLEQPGLFFQKNPNFNGFKLPQREAAARPANRACPSAGYHGEGAVSAPAPANREGPSFCRYGDGVVPGT</sequence>
<dbReference type="EMBL" id="BEZZ01000089">
    <property type="protein sequence ID" value="GCC25524.1"/>
    <property type="molecule type" value="Genomic_DNA"/>
</dbReference>
<proteinExistence type="predicted"/>